<evidence type="ECO:0000313" key="2">
    <source>
        <dbReference type="Proteomes" id="UP001172386"/>
    </source>
</evidence>
<dbReference type="EMBL" id="JAPDRQ010000011">
    <property type="protein sequence ID" value="KAJ9663052.1"/>
    <property type="molecule type" value="Genomic_DNA"/>
</dbReference>
<keyword evidence="2" id="KW-1185">Reference proteome</keyword>
<gene>
    <name evidence="1" type="ORF">H2198_001044</name>
</gene>
<evidence type="ECO:0000313" key="1">
    <source>
        <dbReference type="EMBL" id="KAJ9663052.1"/>
    </source>
</evidence>
<dbReference type="Proteomes" id="UP001172386">
    <property type="component" value="Unassembled WGS sequence"/>
</dbReference>
<sequence>MSLQVGSTVKTTTGITGVLRYVGPINAAPGVWCGLELSDASGKNDGSIKGQVYFQCPAKHGIFVKKEAVKPVAPVSAPSPTKPAAPSTKRQSIVELNPTPRRPPPASESAQIEDLKGKIRVLEKKRLEDRENSKKVVELQRKIEELQQGTSQRSSFVDGYRQELLAVKKERDELKHEVEDLNLRLQEEHERPAQIESQLELATLDREMAEEKAEGLQLELDMLRAKHEELSLEIEIIREENSELSQNMTEEEKANAGWLHLERERDRLREALLLLRDHKQEVETELRHEIGYLQENLNETEEAASKYLETAEMLHRMEETNIHLKEQLEAAESQEEIVANMMQERDRHISQIEGLRTYLSELEELVQTNEDIEKFYADNERGLLSRLDEQEAMLHEKDRKTTEQERTIENLEYTLTKFRSVVQGLQSDIDEARRTREISELQAHEMNAKSRAMMELNHQLQNNAAKSQTKTIEIEMVKAQAILSARHVEILTSFVPESFDSERTPVMAFLAFSRLRTKAELVSQMLVERLPNRAHLDADDQILACYEIVMHIRWMQLTAEDFVAFMSTCSPTEFHAFSNAAQELEPVERAVTNWLEALKSDELSADGPDDIRRMRNILHDMKEKLLPPPMASPEVKSSQLVSQMKIIQMHMGLAGRLLTWLSKTVQARLGAPTDDDVEAISFDKKVDQLATLARTNQYVCTRVVRELELARAKNKCLTETAWSTFDDVEQRAESLRANIHHFCRSALRCLDEAESTEISYPDFLEDLSAVPKLPSFSEFLERLTAIQGAIEQVSSLANSAASTTLYTPNPPPWIVRAKEVRAQRLISADVQEDLANLNRRNAELASRIADKERAIEEVTIRAELAEKRAKDTKARDAAEKAHREELDKLKSEKDAIEQELQSMKYEILNMREQSARDRDEITTLTELSKADSKGTPALDAVVGGSHMDMLDGHVKSLLAEIESLEATTRFLSWENAQLTTPISEVRFKAAEAWLSPLKSRKRLPQGRFQNGREEVMAMKRLLEISKNVKPMRLKK</sequence>
<protein>
    <submittedName>
        <fullName evidence="1">Uncharacterized protein</fullName>
    </submittedName>
</protein>
<comment type="caution">
    <text evidence="1">The sequence shown here is derived from an EMBL/GenBank/DDBJ whole genome shotgun (WGS) entry which is preliminary data.</text>
</comment>
<organism evidence="1 2">
    <name type="scientific">Neophaeococcomyces mojaviensis</name>
    <dbReference type="NCBI Taxonomy" id="3383035"/>
    <lineage>
        <taxon>Eukaryota</taxon>
        <taxon>Fungi</taxon>
        <taxon>Dikarya</taxon>
        <taxon>Ascomycota</taxon>
        <taxon>Pezizomycotina</taxon>
        <taxon>Eurotiomycetes</taxon>
        <taxon>Chaetothyriomycetidae</taxon>
        <taxon>Chaetothyriales</taxon>
        <taxon>Chaetothyriales incertae sedis</taxon>
        <taxon>Neophaeococcomyces</taxon>
    </lineage>
</organism>
<proteinExistence type="predicted"/>
<reference evidence="1" key="1">
    <citation type="submission" date="2022-10" db="EMBL/GenBank/DDBJ databases">
        <title>Culturing micro-colonial fungi from biological soil crusts in the Mojave desert and describing Neophaeococcomyces mojavensis, and introducing the new genera and species Taxawa tesnikishii.</title>
        <authorList>
            <person name="Kurbessoian T."/>
            <person name="Stajich J.E."/>
        </authorList>
    </citation>
    <scope>NUCLEOTIDE SEQUENCE</scope>
    <source>
        <strain evidence="1">JES_112</strain>
    </source>
</reference>
<accession>A0ACC3AIP1</accession>
<name>A0ACC3AIP1_9EURO</name>